<dbReference type="InterPro" id="IPR002048">
    <property type="entry name" value="EF_hand_dom"/>
</dbReference>
<evidence type="ECO:0000256" key="4">
    <source>
        <dbReference type="ARBA" id="ARBA00022963"/>
    </source>
</evidence>
<evidence type="ECO:0000259" key="9">
    <source>
        <dbReference type="PROSITE" id="PS50008"/>
    </source>
</evidence>
<dbReference type="PROSITE" id="PS50004">
    <property type="entry name" value="C2"/>
    <property type="match status" value="1"/>
</dbReference>
<dbReference type="PANTHER" id="PTHR10336:SF36">
    <property type="entry name" value="1-PHOSPHATIDYLINOSITOL 4,5-BISPHOSPHATE PHOSPHODIESTERASE BETA-4"/>
    <property type="match status" value="1"/>
</dbReference>
<dbReference type="SUPFAM" id="SSF50729">
    <property type="entry name" value="PH domain-like"/>
    <property type="match status" value="1"/>
</dbReference>
<keyword evidence="5 7" id="KW-0443">Lipid metabolism</keyword>
<evidence type="ECO:0000256" key="5">
    <source>
        <dbReference type="ARBA" id="ARBA00023098"/>
    </source>
</evidence>
<dbReference type="SUPFAM" id="SSF49562">
    <property type="entry name" value="C2 domain (Calcium/lipid-binding domain, CaLB)"/>
    <property type="match status" value="1"/>
</dbReference>
<dbReference type="OrthoDB" id="312543at2759"/>
<dbReference type="Pfam" id="PF00168">
    <property type="entry name" value="C2"/>
    <property type="match status" value="1"/>
</dbReference>
<dbReference type="InterPro" id="IPR001192">
    <property type="entry name" value="PI-PLC_fam"/>
</dbReference>
<name>A0A078B7Y7_STYLE</name>
<reference evidence="11 12" key="1">
    <citation type="submission" date="2014-06" db="EMBL/GenBank/DDBJ databases">
        <authorList>
            <person name="Swart Estienne"/>
        </authorList>
    </citation>
    <scope>NUCLEOTIDE SEQUENCE [LARGE SCALE GENOMIC DNA]</scope>
    <source>
        <strain evidence="11 12">130c</strain>
    </source>
</reference>
<keyword evidence="6" id="KW-0807">Transducer</keyword>
<dbReference type="GO" id="GO:0005509">
    <property type="term" value="F:calcium ion binding"/>
    <property type="evidence" value="ECO:0007669"/>
    <property type="project" value="InterPro"/>
</dbReference>
<dbReference type="GO" id="GO:0004435">
    <property type="term" value="F:phosphatidylinositol-4,5-bisphosphate phospholipase C activity"/>
    <property type="evidence" value="ECO:0007669"/>
    <property type="project" value="UniProtKB-EC"/>
</dbReference>
<dbReference type="CDD" id="cd08558">
    <property type="entry name" value="PI-PLCc_eukaryota"/>
    <property type="match status" value="1"/>
</dbReference>
<dbReference type="Gene3D" id="2.30.29.30">
    <property type="entry name" value="Pleckstrin-homology domain (PH domain)/Phosphotyrosine-binding domain (PTB)"/>
    <property type="match status" value="1"/>
</dbReference>
<dbReference type="PROSITE" id="PS50007">
    <property type="entry name" value="PIPLC_X_DOMAIN"/>
    <property type="match status" value="1"/>
</dbReference>
<dbReference type="InterPro" id="IPR001711">
    <property type="entry name" value="PLipase_C_Pinositol-sp_Y"/>
</dbReference>
<dbReference type="PANTHER" id="PTHR10336">
    <property type="entry name" value="PHOSPHOINOSITIDE-SPECIFIC PHOSPHOLIPASE C FAMILY PROTEIN"/>
    <property type="match status" value="1"/>
</dbReference>
<comment type="catalytic activity">
    <reaction evidence="7">
        <text>a 1,2-diacyl-sn-glycero-3-phospho-(1D-myo-inositol-4,5-bisphosphate) + H2O = 1D-myo-inositol 1,4,5-trisphosphate + a 1,2-diacyl-sn-glycerol + H(+)</text>
        <dbReference type="Rhea" id="RHEA:33179"/>
        <dbReference type="ChEBI" id="CHEBI:15377"/>
        <dbReference type="ChEBI" id="CHEBI:15378"/>
        <dbReference type="ChEBI" id="CHEBI:17815"/>
        <dbReference type="ChEBI" id="CHEBI:58456"/>
        <dbReference type="ChEBI" id="CHEBI:203600"/>
        <dbReference type="EC" id="3.1.4.11"/>
    </reaction>
</comment>
<dbReference type="Gene3D" id="1.10.238.10">
    <property type="entry name" value="EF-hand"/>
    <property type="match status" value="2"/>
</dbReference>
<dbReference type="GO" id="GO:0051209">
    <property type="term" value="P:release of sequestered calcium ion into cytosol"/>
    <property type="evidence" value="ECO:0007669"/>
    <property type="project" value="TreeGrafter"/>
</dbReference>
<evidence type="ECO:0000256" key="2">
    <source>
        <dbReference type="ARBA" id="ARBA00022801"/>
    </source>
</evidence>
<dbReference type="GO" id="GO:0016042">
    <property type="term" value="P:lipid catabolic process"/>
    <property type="evidence" value="ECO:0007669"/>
    <property type="project" value="UniProtKB-KW"/>
</dbReference>
<dbReference type="AlphaFoldDB" id="A0A078B7Y7"/>
<keyword evidence="12" id="KW-1185">Reference proteome</keyword>
<feature type="domain" description="C2" evidence="8">
    <location>
        <begin position="705"/>
        <end position="833"/>
    </location>
</feature>
<feature type="domain" description="PI-PLC Y-box" evidence="9">
    <location>
        <begin position="617"/>
        <end position="711"/>
    </location>
</feature>
<evidence type="ECO:0000313" key="11">
    <source>
        <dbReference type="EMBL" id="CDW90514.1"/>
    </source>
</evidence>
<feature type="domain" description="EF-hand" evidence="10">
    <location>
        <begin position="149"/>
        <end position="184"/>
    </location>
</feature>
<dbReference type="CDD" id="cd15898">
    <property type="entry name" value="EFh_PI-PLC"/>
    <property type="match status" value="1"/>
</dbReference>
<dbReference type="InParanoid" id="A0A078B7Y7"/>
<dbReference type="SMART" id="SM00239">
    <property type="entry name" value="C2"/>
    <property type="match status" value="1"/>
</dbReference>
<dbReference type="InterPro" id="IPR011992">
    <property type="entry name" value="EF-hand-dom_pair"/>
</dbReference>
<gene>
    <name evidence="11" type="primary">Contig8592.g9165</name>
    <name evidence="11" type="ORF">STYLEM_19658</name>
</gene>
<dbReference type="SMART" id="SM00149">
    <property type="entry name" value="PLCYc"/>
    <property type="match status" value="1"/>
</dbReference>
<dbReference type="InterPro" id="IPR035892">
    <property type="entry name" value="C2_domain_sf"/>
</dbReference>
<dbReference type="SMART" id="SM00148">
    <property type="entry name" value="PLCXc"/>
    <property type="match status" value="1"/>
</dbReference>
<dbReference type="GO" id="GO:0048015">
    <property type="term" value="P:phosphatidylinositol-mediated signaling"/>
    <property type="evidence" value="ECO:0007669"/>
    <property type="project" value="TreeGrafter"/>
</dbReference>
<dbReference type="Gene3D" id="3.20.20.190">
    <property type="entry name" value="Phosphatidylinositol (PI) phosphodiesterase"/>
    <property type="match status" value="2"/>
</dbReference>
<dbReference type="Proteomes" id="UP000039865">
    <property type="component" value="Unassembled WGS sequence"/>
</dbReference>
<dbReference type="InterPro" id="IPR000008">
    <property type="entry name" value="C2_dom"/>
</dbReference>
<feature type="domain" description="EF-hand" evidence="10">
    <location>
        <begin position="185"/>
        <end position="220"/>
    </location>
</feature>
<evidence type="ECO:0000256" key="7">
    <source>
        <dbReference type="RuleBase" id="RU361133"/>
    </source>
</evidence>
<dbReference type="PRINTS" id="PR00390">
    <property type="entry name" value="PHPHLIPASEC"/>
</dbReference>
<proteinExistence type="predicted"/>
<evidence type="ECO:0000256" key="3">
    <source>
        <dbReference type="ARBA" id="ARBA00022837"/>
    </source>
</evidence>
<dbReference type="EMBL" id="CCKQ01018538">
    <property type="protein sequence ID" value="CDW90514.1"/>
    <property type="molecule type" value="Genomic_DNA"/>
</dbReference>
<dbReference type="Pfam" id="PF00387">
    <property type="entry name" value="PI-PLC-Y"/>
    <property type="match status" value="1"/>
</dbReference>
<dbReference type="InterPro" id="IPR011993">
    <property type="entry name" value="PH-like_dom_sf"/>
</dbReference>
<keyword evidence="3" id="KW-0106">Calcium</keyword>
<dbReference type="OMA" id="HWQREMS"/>
<evidence type="ECO:0000313" key="12">
    <source>
        <dbReference type="Proteomes" id="UP000039865"/>
    </source>
</evidence>
<dbReference type="InterPro" id="IPR018247">
    <property type="entry name" value="EF_Hand_1_Ca_BS"/>
</dbReference>
<evidence type="ECO:0000256" key="1">
    <source>
        <dbReference type="ARBA" id="ARBA00012368"/>
    </source>
</evidence>
<accession>A0A078B7Y7</accession>
<dbReference type="PROSITE" id="PS00018">
    <property type="entry name" value="EF_HAND_1"/>
    <property type="match status" value="1"/>
</dbReference>
<keyword evidence="4 7" id="KW-0442">Lipid degradation</keyword>
<dbReference type="PROSITE" id="PS50008">
    <property type="entry name" value="PIPLC_Y_DOMAIN"/>
    <property type="match status" value="1"/>
</dbReference>
<dbReference type="EC" id="3.1.4.11" evidence="1 7"/>
<protein>
    <recommendedName>
        <fullName evidence="1 7">Phosphoinositide phospholipase C</fullName>
        <ecNumber evidence="1 7">3.1.4.11</ecNumber>
    </recommendedName>
</protein>
<sequence length="856" mass="100437">MDQHAWFPQQAPSFKNVGLETSRKIFEESAKTLMKRVPSIGGPHRRQFFIHQDNKEILQWVSPKKTYNKSRVKLRDIERIYFACFYSKKLQKHKKRLEKKEHLCISIVFDQGKVLDLVALDGDTFKFWLTGIQLFINDCYSNPKSLVSARLQYYQNIWAEVDLDMNKRLDLNEIKLLLNKLNISVKEDYLFQFVQKYDKDRSCALEFEEFYTMMDDIHFRKELLPVFKTYMNQTQPIMHTKELYEFLLECQGQSIPYDECDKIIKDVINEDKILEAAQKKEKPGSEKAMVSRGLDFMSFSQFLLTEEFNDCFDPKKKEIYQDMTQPLSQYYCYSSHNTYLTGHQLKGESSIEMYKESLLNGCRCIEIDCWDGPNNEPKVTHGYTLTSAITFRSVIEAVEECAFQYSQYPVIISLEMHCSQKQQEVIANHMIDVLGELNIYKLPNYITSITQAEDIPRYPSPEELKRKYVIKCKAKRILPQVEFQEKDLIGNINYQRGKTRLLTDEDKQTQNSIPDFDVPFLSKQIYSAQVKQIREPKRHNISKSSIIDQNSDEENEGEMEEYYQKIDEALPEFSEKDLKKLKQKMNQKQSAEAENKLAALTSMIGFHFKKGHPCYPWEIKSLDENKIHKGMVMYGREYWQDHHFSNFTRVYPKGVRFDSSNYSPLEGWAVGAQIVALNLQTKDEHQLINNCYFEQNGGKYCGYILKPPFLRGLLPESNLPTKTIKINLLSGFQLPKKGERKDIVDPFVTIELKTTSFKDNIKNQEMVKTKFIKNNGFNPIWSKEFKFKYIDGELNFLIFKVYDMDETGDTLLCWNAVNIECLRKGIRVITMKDNKLKKVVSKLIIHITPNDTQNNQ</sequence>
<evidence type="ECO:0000259" key="8">
    <source>
        <dbReference type="PROSITE" id="PS50004"/>
    </source>
</evidence>
<dbReference type="PROSITE" id="PS50222">
    <property type="entry name" value="EF_HAND_2"/>
    <property type="match status" value="2"/>
</dbReference>
<evidence type="ECO:0000259" key="10">
    <source>
        <dbReference type="PROSITE" id="PS50222"/>
    </source>
</evidence>
<dbReference type="SUPFAM" id="SSF51695">
    <property type="entry name" value="PLC-like phosphodiesterases"/>
    <property type="match status" value="1"/>
</dbReference>
<dbReference type="Pfam" id="PF00388">
    <property type="entry name" value="PI-PLC-X"/>
    <property type="match status" value="1"/>
</dbReference>
<dbReference type="CDD" id="cd00275">
    <property type="entry name" value="C2_PLC_like"/>
    <property type="match status" value="1"/>
</dbReference>
<dbReference type="InterPro" id="IPR000909">
    <property type="entry name" value="PLipase_C_PInositol-sp_X_dom"/>
</dbReference>
<evidence type="ECO:0000256" key="6">
    <source>
        <dbReference type="ARBA" id="ARBA00023224"/>
    </source>
</evidence>
<dbReference type="SUPFAM" id="SSF47473">
    <property type="entry name" value="EF-hand"/>
    <property type="match status" value="1"/>
</dbReference>
<dbReference type="InterPro" id="IPR017946">
    <property type="entry name" value="PLC-like_Pdiesterase_TIM-brl"/>
</dbReference>
<keyword evidence="2 7" id="KW-0378">Hydrolase</keyword>
<organism evidence="11 12">
    <name type="scientific">Stylonychia lemnae</name>
    <name type="common">Ciliate</name>
    <dbReference type="NCBI Taxonomy" id="5949"/>
    <lineage>
        <taxon>Eukaryota</taxon>
        <taxon>Sar</taxon>
        <taxon>Alveolata</taxon>
        <taxon>Ciliophora</taxon>
        <taxon>Intramacronucleata</taxon>
        <taxon>Spirotrichea</taxon>
        <taxon>Stichotrichia</taxon>
        <taxon>Sporadotrichida</taxon>
        <taxon>Oxytrichidae</taxon>
        <taxon>Stylonychinae</taxon>
        <taxon>Stylonychia</taxon>
    </lineage>
</organism>
<dbReference type="Gene3D" id="2.60.40.150">
    <property type="entry name" value="C2 domain"/>
    <property type="match status" value="1"/>
</dbReference>